<reference evidence="2 3" key="1">
    <citation type="journal article" date="2015" name="Genome Announc.">
        <title>Draft Genome of the Euendolithic (true boring) Cyanobacterium Mastigocoleus testarum strain BC008.</title>
        <authorList>
            <person name="Guida B.S."/>
            <person name="Garcia-Pichel F."/>
        </authorList>
    </citation>
    <scope>NUCLEOTIDE SEQUENCE [LARGE SCALE GENOMIC DNA]</scope>
    <source>
        <strain evidence="2 3">BC008</strain>
    </source>
</reference>
<keyword evidence="1" id="KW-0812">Transmembrane</keyword>
<dbReference type="NCBIfam" id="NF045624">
    <property type="entry name" value="filament_FraC"/>
    <property type="match status" value="1"/>
</dbReference>
<keyword evidence="1" id="KW-1133">Transmembrane helix</keyword>
<evidence type="ECO:0000313" key="2">
    <source>
        <dbReference type="EMBL" id="KST62703.1"/>
    </source>
</evidence>
<dbReference type="OrthoDB" id="454780at2"/>
<sequence>MFEAFQIPEVFPLGIILFDILFLLVAIPIEAYILNIRLNFDKKSSTFYAVCINFFSSAIGWFICFQIEPFLPDSWRLELINFVFFNRLSSSGEVLGSVVVFASVAFFFTFLMKLVLLKFLIFSLREEITLTLKTQLPPIARYSRRNSRKKILNTNLVLTVLIANALSYSAILVLLFIIFPQS</sequence>
<dbReference type="EMBL" id="LMTZ01000151">
    <property type="protein sequence ID" value="KST62703.1"/>
    <property type="molecule type" value="Genomic_DNA"/>
</dbReference>
<dbReference type="RefSeq" id="WP_027842954.1">
    <property type="nucleotide sequence ID" value="NZ_LMTZ01000151.1"/>
</dbReference>
<keyword evidence="3" id="KW-1185">Reference proteome</keyword>
<evidence type="ECO:0000256" key="1">
    <source>
        <dbReference type="SAM" id="Phobius"/>
    </source>
</evidence>
<evidence type="ECO:0008006" key="4">
    <source>
        <dbReference type="Google" id="ProtNLM"/>
    </source>
</evidence>
<feature type="transmembrane region" description="Helical" evidence="1">
    <location>
        <begin position="151"/>
        <end position="179"/>
    </location>
</feature>
<dbReference type="InterPro" id="IPR054663">
    <property type="entry name" value="FraC"/>
</dbReference>
<dbReference type="Pfam" id="PF24301">
    <property type="entry name" value="FraC"/>
    <property type="match status" value="1"/>
</dbReference>
<organism evidence="2 3">
    <name type="scientific">Mastigocoleus testarum BC008</name>
    <dbReference type="NCBI Taxonomy" id="371196"/>
    <lineage>
        <taxon>Bacteria</taxon>
        <taxon>Bacillati</taxon>
        <taxon>Cyanobacteriota</taxon>
        <taxon>Cyanophyceae</taxon>
        <taxon>Nostocales</taxon>
        <taxon>Hapalosiphonaceae</taxon>
        <taxon>Mastigocoleus</taxon>
    </lineage>
</organism>
<gene>
    <name evidence="2" type="ORF">BC008_38410</name>
</gene>
<keyword evidence="1" id="KW-0472">Membrane</keyword>
<feature type="transmembrane region" description="Helical" evidence="1">
    <location>
        <begin position="94"/>
        <end position="116"/>
    </location>
</feature>
<feature type="transmembrane region" description="Helical" evidence="1">
    <location>
        <begin position="46"/>
        <end position="68"/>
    </location>
</feature>
<protein>
    <recommendedName>
        <fullName evidence="4">Filament integrity protein fraC</fullName>
    </recommendedName>
</protein>
<proteinExistence type="predicted"/>
<comment type="caution">
    <text evidence="2">The sequence shown here is derived from an EMBL/GenBank/DDBJ whole genome shotgun (WGS) entry which is preliminary data.</text>
</comment>
<evidence type="ECO:0000313" key="3">
    <source>
        <dbReference type="Proteomes" id="UP000053372"/>
    </source>
</evidence>
<dbReference type="Proteomes" id="UP000053372">
    <property type="component" value="Unassembled WGS sequence"/>
</dbReference>
<accession>A0A0V7ZE62</accession>
<name>A0A0V7ZE62_9CYAN</name>
<feature type="transmembrane region" description="Helical" evidence="1">
    <location>
        <begin position="12"/>
        <end position="34"/>
    </location>
</feature>
<dbReference type="AlphaFoldDB" id="A0A0V7ZE62"/>